<dbReference type="InterPro" id="IPR020472">
    <property type="entry name" value="WD40_PAC1"/>
</dbReference>
<evidence type="ECO:0000256" key="5">
    <source>
        <dbReference type="SAM" id="MobiDB-lite"/>
    </source>
</evidence>
<feature type="repeat" description="WD" evidence="4">
    <location>
        <begin position="61"/>
        <end position="100"/>
    </location>
</feature>
<dbReference type="CDD" id="cd00200">
    <property type="entry name" value="WD40"/>
    <property type="match status" value="1"/>
</dbReference>
<keyword evidence="1" id="KW-0963">Cytoplasm</keyword>
<protein>
    <submittedName>
        <fullName evidence="6">Kinesin-like protein kif21a</fullName>
    </submittedName>
</protein>
<accession>A0AAV4C5M5</accession>
<dbReference type="PROSITE" id="PS00678">
    <property type="entry name" value="WD_REPEATS_1"/>
    <property type="match status" value="1"/>
</dbReference>
<reference evidence="6 7" key="1">
    <citation type="journal article" date="2021" name="Elife">
        <title>Chloroplast acquisition without the gene transfer in kleptoplastic sea slugs, Plakobranchus ocellatus.</title>
        <authorList>
            <person name="Maeda T."/>
            <person name="Takahashi S."/>
            <person name="Yoshida T."/>
            <person name="Shimamura S."/>
            <person name="Takaki Y."/>
            <person name="Nagai Y."/>
            <person name="Toyoda A."/>
            <person name="Suzuki Y."/>
            <person name="Arimoto A."/>
            <person name="Ishii H."/>
            <person name="Satoh N."/>
            <person name="Nishiyama T."/>
            <person name="Hasebe M."/>
            <person name="Maruyama T."/>
            <person name="Minagawa J."/>
            <person name="Obokata J."/>
            <person name="Shigenobu S."/>
        </authorList>
    </citation>
    <scope>NUCLEOTIDE SEQUENCE [LARGE SCALE GENOMIC DNA]</scope>
</reference>
<dbReference type="PRINTS" id="PR00320">
    <property type="entry name" value="GPROTEINBRPT"/>
</dbReference>
<dbReference type="Gene3D" id="2.130.10.10">
    <property type="entry name" value="YVTN repeat-like/Quinoprotein amine dehydrogenase"/>
    <property type="match status" value="4"/>
</dbReference>
<feature type="region of interest" description="Disordered" evidence="5">
    <location>
        <begin position="22"/>
        <end position="49"/>
    </location>
</feature>
<dbReference type="PROSITE" id="PS50294">
    <property type="entry name" value="WD_REPEATS_REGION"/>
    <property type="match status" value="1"/>
</dbReference>
<dbReference type="GO" id="GO:0043161">
    <property type="term" value="P:proteasome-mediated ubiquitin-dependent protein catabolic process"/>
    <property type="evidence" value="ECO:0007669"/>
    <property type="project" value="TreeGrafter"/>
</dbReference>
<feature type="repeat" description="WD" evidence="4">
    <location>
        <begin position="381"/>
        <end position="410"/>
    </location>
</feature>
<dbReference type="Pfam" id="PF00400">
    <property type="entry name" value="WD40"/>
    <property type="match status" value="8"/>
</dbReference>
<evidence type="ECO:0000256" key="3">
    <source>
        <dbReference type="ARBA" id="ARBA00022737"/>
    </source>
</evidence>
<dbReference type="PANTHER" id="PTHR19849">
    <property type="entry name" value="PHOSPHOLIPASE A-2-ACTIVATING PROTEIN"/>
    <property type="match status" value="1"/>
</dbReference>
<feature type="repeat" description="WD" evidence="4">
    <location>
        <begin position="254"/>
        <end position="293"/>
    </location>
</feature>
<organism evidence="6 7">
    <name type="scientific">Plakobranchus ocellatus</name>
    <dbReference type="NCBI Taxonomy" id="259542"/>
    <lineage>
        <taxon>Eukaryota</taxon>
        <taxon>Metazoa</taxon>
        <taxon>Spiralia</taxon>
        <taxon>Lophotrochozoa</taxon>
        <taxon>Mollusca</taxon>
        <taxon>Gastropoda</taxon>
        <taxon>Heterobranchia</taxon>
        <taxon>Euthyneura</taxon>
        <taxon>Panpulmonata</taxon>
        <taxon>Sacoglossa</taxon>
        <taxon>Placobranchoidea</taxon>
        <taxon>Plakobranchidae</taxon>
        <taxon>Plakobranchus</taxon>
    </lineage>
</organism>
<dbReference type="EMBL" id="BLXT01005987">
    <property type="protein sequence ID" value="GFO28015.1"/>
    <property type="molecule type" value="Genomic_DNA"/>
</dbReference>
<evidence type="ECO:0000256" key="4">
    <source>
        <dbReference type="PROSITE-ProRule" id="PRU00221"/>
    </source>
</evidence>
<dbReference type="InterPro" id="IPR019775">
    <property type="entry name" value="WD40_repeat_CS"/>
</dbReference>
<evidence type="ECO:0000313" key="7">
    <source>
        <dbReference type="Proteomes" id="UP000735302"/>
    </source>
</evidence>
<comment type="caution">
    <text evidence="6">The sequence shown here is derived from an EMBL/GenBank/DDBJ whole genome shotgun (WGS) entry which is preliminary data.</text>
</comment>
<dbReference type="SUPFAM" id="SSF50978">
    <property type="entry name" value="WD40 repeat-like"/>
    <property type="match status" value="1"/>
</dbReference>
<proteinExistence type="predicted"/>
<keyword evidence="3" id="KW-0677">Repeat</keyword>
<dbReference type="GO" id="GO:0005737">
    <property type="term" value="C:cytoplasm"/>
    <property type="evidence" value="ECO:0007669"/>
    <property type="project" value="TreeGrafter"/>
</dbReference>
<name>A0AAV4C5M5_9GAST</name>
<evidence type="ECO:0000256" key="1">
    <source>
        <dbReference type="ARBA" id="ARBA00022490"/>
    </source>
</evidence>
<dbReference type="GO" id="GO:0043130">
    <property type="term" value="F:ubiquitin binding"/>
    <property type="evidence" value="ECO:0007669"/>
    <property type="project" value="TreeGrafter"/>
</dbReference>
<dbReference type="GO" id="GO:0005634">
    <property type="term" value="C:nucleus"/>
    <property type="evidence" value="ECO:0007669"/>
    <property type="project" value="TreeGrafter"/>
</dbReference>
<evidence type="ECO:0000313" key="6">
    <source>
        <dbReference type="EMBL" id="GFO28015.1"/>
    </source>
</evidence>
<dbReference type="SMART" id="SM00320">
    <property type="entry name" value="WD40"/>
    <property type="match status" value="8"/>
</dbReference>
<dbReference type="InterPro" id="IPR001680">
    <property type="entry name" value="WD40_rpt"/>
</dbReference>
<dbReference type="AlphaFoldDB" id="A0AAV4C5M5"/>
<sequence>MLRRSGSTRSTDENVFSRLSTSSLVGDSNRPQDKGYIAPARPVSASGSSSKSCPLVCTHTAEGHSRAVLAVHATDTLMLTGSKDRTAKLWDLGRGAELLTLSGHPSNVVKVAFCPRAQLAFTVSQSTVRVWDTRRGANACIKTLSSSGLTTSGSAPFSSSADLTYREHQINDIRLAPDGSTLFCAAGNVVQIWDLRRYSQAGRLSGHQAPVMALALTRDGDNTLVVSGSKDHYIKIFEVIEDAAGILTPKYNLEPPHYDGIQSLALQGSTLFSGSRDMCIKKWDLDTKQLKHSINAAHKDWVCALDFLPGTDTLVSGCRGGFLKLWQADTCSSLGESINAAHKDWVCALDFLPGTDTLVSGCRGGFLKLWQADTCSSLGEVRAHSSAINAIATNTSSIFTASNDAAVRVWRSTSQLHTRPGRHRHR</sequence>
<gene>
    <name evidence="6" type="ORF">PoB_005452000</name>
</gene>
<dbReference type="InterPro" id="IPR015943">
    <property type="entry name" value="WD40/YVTN_repeat-like_dom_sf"/>
</dbReference>
<dbReference type="InterPro" id="IPR036322">
    <property type="entry name" value="WD40_repeat_dom_sf"/>
</dbReference>
<feature type="repeat" description="WD" evidence="4">
    <location>
        <begin position="339"/>
        <end position="380"/>
    </location>
</feature>
<feature type="repeat" description="WD" evidence="4">
    <location>
        <begin position="101"/>
        <end position="141"/>
    </location>
</feature>
<dbReference type="PROSITE" id="PS50082">
    <property type="entry name" value="WD_REPEATS_2"/>
    <property type="match status" value="7"/>
</dbReference>
<keyword evidence="7" id="KW-1185">Reference proteome</keyword>
<feature type="repeat" description="WD" evidence="4">
    <location>
        <begin position="204"/>
        <end position="239"/>
    </location>
</feature>
<evidence type="ECO:0000256" key="2">
    <source>
        <dbReference type="ARBA" id="ARBA00022574"/>
    </source>
</evidence>
<dbReference type="Proteomes" id="UP000735302">
    <property type="component" value="Unassembled WGS sequence"/>
</dbReference>
<keyword evidence="2 4" id="KW-0853">WD repeat</keyword>
<feature type="repeat" description="WD" evidence="4">
    <location>
        <begin position="295"/>
        <end position="336"/>
    </location>
</feature>
<dbReference type="GO" id="GO:0010992">
    <property type="term" value="P:ubiquitin recycling"/>
    <property type="evidence" value="ECO:0007669"/>
    <property type="project" value="TreeGrafter"/>
</dbReference>
<dbReference type="PANTHER" id="PTHR19849:SF0">
    <property type="entry name" value="PHOSPHOLIPASE A-2-ACTIVATING PROTEIN"/>
    <property type="match status" value="1"/>
</dbReference>